<keyword evidence="2" id="KW-1185">Reference proteome</keyword>
<protein>
    <submittedName>
        <fullName evidence="1">Uncharacterized protein</fullName>
    </submittedName>
</protein>
<sequence>MFIFENYFLEQANMIANSYLTREAKAFVKLLNGPDEVVRVVPDRFHENAAQCYRLYIAFEENPDELGCILFDAQGYWIYDGSELSIAEQEQVADFIIHYVERL</sequence>
<proteinExistence type="predicted"/>
<dbReference type="RefSeq" id="WP_076369635.1">
    <property type="nucleotide sequence ID" value="NZ_FTMG01000001.1"/>
</dbReference>
<evidence type="ECO:0000313" key="1">
    <source>
        <dbReference type="EMBL" id="MBB6107808.1"/>
    </source>
</evidence>
<organism evidence="1 2">
    <name type="scientific">Mucilaginibacter lappiensis</name>
    <dbReference type="NCBI Taxonomy" id="354630"/>
    <lineage>
        <taxon>Bacteria</taxon>
        <taxon>Pseudomonadati</taxon>
        <taxon>Bacteroidota</taxon>
        <taxon>Sphingobacteriia</taxon>
        <taxon>Sphingobacteriales</taxon>
        <taxon>Sphingobacteriaceae</taxon>
        <taxon>Mucilaginibacter</taxon>
    </lineage>
</organism>
<dbReference type="EMBL" id="JACHCB010000001">
    <property type="protein sequence ID" value="MBB6107808.1"/>
    <property type="molecule type" value="Genomic_DNA"/>
</dbReference>
<comment type="caution">
    <text evidence="1">The sequence shown here is derived from an EMBL/GenBank/DDBJ whole genome shotgun (WGS) entry which is preliminary data.</text>
</comment>
<evidence type="ECO:0000313" key="2">
    <source>
        <dbReference type="Proteomes" id="UP000541583"/>
    </source>
</evidence>
<name>A0ABR6PDJ2_9SPHI</name>
<dbReference type="Proteomes" id="UP000541583">
    <property type="component" value="Unassembled WGS sequence"/>
</dbReference>
<reference evidence="1 2" key="1">
    <citation type="submission" date="2020-08" db="EMBL/GenBank/DDBJ databases">
        <title>Genomic Encyclopedia of Type Strains, Phase IV (KMG-V): Genome sequencing to study the core and pangenomes of soil and plant-associated prokaryotes.</title>
        <authorList>
            <person name="Whitman W."/>
        </authorList>
    </citation>
    <scope>NUCLEOTIDE SEQUENCE [LARGE SCALE GENOMIC DNA]</scope>
    <source>
        <strain evidence="1 2">ANJLi2</strain>
    </source>
</reference>
<accession>A0ABR6PDJ2</accession>
<gene>
    <name evidence="1" type="ORF">HDF23_000538</name>
</gene>